<sequence>MIENSKVNSTDVAIIKNDSPTKAINNGIELLGGISRFIGKEDIIFIKINLRAPSGFPVNVNMESLRTLIMLCKDAGAKKIYVGGFPDYGVKTSTLNDILGIKS</sequence>
<accession>X1GW49</accession>
<dbReference type="EMBL" id="BARU01010201">
    <property type="protein sequence ID" value="GAH45849.1"/>
    <property type="molecule type" value="Genomic_DNA"/>
</dbReference>
<dbReference type="AlphaFoldDB" id="X1GW49"/>
<comment type="caution">
    <text evidence="1">The sequence shown here is derived from an EMBL/GenBank/DDBJ whole genome shotgun (WGS) entry which is preliminary data.</text>
</comment>
<organism evidence="1">
    <name type="scientific">marine sediment metagenome</name>
    <dbReference type="NCBI Taxonomy" id="412755"/>
    <lineage>
        <taxon>unclassified sequences</taxon>
        <taxon>metagenomes</taxon>
        <taxon>ecological metagenomes</taxon>
    </lineage>
</organism>
<feature type="non-terminal residue" evidence="1">
    <location>
        <position position="103"/>
    </location>
</feature>
<reference evidence="1" key="1">
    <citation type="journal article" date="2014" name="Front. Microbiol.">
        <title>High frequency of phylogenetically diverse reductive dehalogenase-homologous genes in deep subseafloor sedimentary metagenomes.</title>
        <authorList>
            <person name="Kawai M."/>
            <person name="Futagami T."/>
            <person name="Toyoda A."/>
            <person name="Takaki Y."/>
            <person name="Nishi S."/>
            <person name="Hori S."/>
            <person name="Arai W."/>
            <person name="Tsubouchi T."/>
            <person name="Morono Y."/>
            <person name="Uchiyama I."/>
            <person name="Ito T."/>
            <person name="Fujiyama A."/>
            <person name="Inagaki F."/>
            <person name="Takami H."/>
        </authorList>
    </citation>
    <scope>NUCLEOTIDE SEQUENCE</scope>
    <source>
        <strain evidence="1">Expedition CK06-06</strain>
    </source>
</reference>
<evidence type="ECO:0000313" key="1">
    <source>
        <dbReference type="EMBL" id="GAH45849.1"/>
    </source>
</evidence>
<protein>
    <recommendedName>
        <fullName evidence="2">DUF362 domain-containing protein</fullName>
    </recommendedName>
</protein>
<name>X1GW49_9ZZZZ</name>
<evidence type="ECO:0008006" key="2">
    <source>
        <dbReference type="Google" id="ProtNLM"/>
    </source>
</evidence>
<proteinExistence type="predicted"/>
<gene>
    <name evidence="1" type="ORF">S03H2_19524</name>
</gene>